<organism evidence="1">
    <name type="scientific">Fagus sylvatica</name>
    <name type="common">Beechnut</name>
    <dbReference type="NCBI Taxonomy" id="28930"/>
    <lineage>
        <taxon>Eukaryota</taxon>
        <taxon>Viridiplantae</taxon>
        <taxon>Streptophyta</taxon>
        <taxon>Embryophyta</taxon>
        <taxon>Tracheophyta</taxon>
        <taxon>Spermatophyta</taxon>
        <taxon>Magnoliopsida</taxon>
        <taxon>eudicotyledons</taxon>
        <taxon>Gunneridae</taxon>
        <taxon>Pentapetalae</taxon>
        <taxon>rosids</taxon>
        <taxon>fabids</taxon>
        <taxon>Fagales</taxon>
        <taxon>Fagaceae</taxon>
        <taxon>Fagus</taxon>
    </lineage>
</organism>
<sequence length="43" mass="5030">MIATGKGKNFVEQMENVQFGEKLLQRYLPHTPPHWGKQKPAFF</sequence>
<protein>
    <submittedName>
        <fullName evidence="1">Uncharacterized protein</fullName>
    </submittedName>
</protein>
<name>A0A2N9IHI4_FAGSY</name>
<gene>
    <name evidence="1" type="ORF">FSB_LOCUS52134</name>
</gene>
<evidence type="ECO:0000313" key="1">
    <source>
        <dbReference type="EMBL" id="SPD24252.1"/>
    </source>
</evidence>
<proteinExistence type="predicted"/>
<dbReference type="AlphaFoldDB" id="A0A2N9IHI4"/>
<dbReference type="EMBL" id="OIVN01005857">
    <property type="protein sequence ID" value="SPD24252.1"/>
    <property type="molecule type" value="Genomic_DNA"/>
</dbReference>
<reference evidence="1" key="1">
    <citation type="submission" date="2018-02" db="EMBL/GenBank/DDBJ databases">
        <authorList>
            <person name="Cohen D.B."/>
            <person name="Kent A.D."/>
        </authorList>
    </citation>
    <scope>NUCLEOTIDE SEQUENCE</scope>
</reference>
<accession>A0A2N9IHI4</accession>